<evidence type="ECO:0000313" key="1">
    <source>
        <dbReference type="EMBL" id="KAH6946403.1"/>
    </source>
</evidence>
<comment type="caution">
    <text evidence="1">The sequence shown here is derived from an EMBL/GenBank/DDBJ whole genome shotgun (WGS) entry which is preliminary data.</text>
</comment>
<dbReference type="EMBL" id="CM023481">
    <property type="protein sequence ID" value="KAH6946403.1"/>
    <property type="molecule type" value="Genomic_DNA"/>
</dbReference>
<accession>A0ACB7THH5</accession>
<keyword evidence="2" id="KW-1185">Reference proteome</keyword>
<gene>
    <name evidence="1" type="ORF">HPB50_013237</name>
</gene>
<name>A0ACB7THH5_HYAAI</name>
<sequence length="438" mass="46575">MAWSESPGISTLDSSNSMPIEDERLFKLVERRSCKRRAKVADAASPGHSTQQNTAANAAALHGRSARKPGPVWKPKPLPRLHPEDFVIILKPRVTVALKDVYQHGELGAAFAAYLGTQAAVSLSLLPTWEQNLIVAGTRDPHVTDKLLRDFQLDSSKGRLLTHGHLKLTGDVCRGVINVANHETIGNSNVAALTFVGKVVPRFVHYNSEVTLLRAYKRTIPACVGHRTDICPSPGNNKCGLRGLTVPTTDGVKAPHECIPSCAVCGQAHATNSRDCTGKFRQLKSPSCPTSGANGGALRGAHTADPKTPSPPAPSVTSAHGKKTASPPPPPSGKDTRHFPAPKTDGAGGPRALVPKHGKQTKMGKASRAESTPSDRLPTHGAPFEIEITGQIQEPIPEQGAVSFQVYIPSTVRSYRQGELGRRGWGHLTGGIGNSPRA</sequence>
<dbReference type="Proteomes" id="UP000821845">
    <property type="component" value="Chromosome 1"/>
</dbReference>
<proteinExistence type="predicted"/>
<evidence type="ECO:0000313" key="2">
    <source>
        <dbReference type="Proteomes" id="UP000821845"/>
    </source>
</evidence>
<reference evidence="1" key="1">
    <citation type="submission" date="2020-05" db="EMBL/GenBank/DDBJ databases">
        <title>Large-scale comparative analyses of tick genomes elucidate their genetic diversity and vector capacities.</title>
        <authorList>
            <person name="Jia N."/>
            <person name="Wang J."/>
            <person name="Shi W."/>
            <person name="Du L."/>
            <person name="Sun Y."/>
            <person name="Zhan W."/>
            <person name="Jiang J."/>
            <person name="Wang Q."/>
            <person name="Zhang B."/>
            <person name="Ji P."/>
            <person name="Sakyi L.B."/>
            <person name="Cui X."/>
            <person name="Yuan T."/>
            <person name="Jiang B."/>
            <person name="Yang W."/>
            <person name="Lam T.T.-Y."/>
            <person name="Chang Q."/>
            <person name="Ding S."/>
            <person name="Wang X."/>
            <person name="Zhu J."/>
            <person name="Ruan X."/>
            <person name="Zhao L."/>
            <person name="Wei J."/>
            <person name="Que T."/>
            <person name="Du C."/>
            <person name="Cheng J."/>
            <person name="Dai P."/>
            <person name="Han X."/>
            <person name="Huang E."/>
            <person name="Gao Y."/>
            <person name="Liu J."/>
            <person name="Shao H."/>
            <person name="Ye R."/>
            <person name="Li L."/>
            <person name="Wei W."/>
            <person name="Wang X."/>
            <person name="Wang C."/>
            <person name="Yang T."/>
            <person name="Huo Q."/>
            <person name="Li W."/>
            <person name="Guo W."/>
            <person name="Chen H."/>
            <person name="Zhou L."/>
            <person name="Ni X."/>
            <person name="Tian J."/>
            <person name="Zhou Y."/>
            <person name="Sheng Y."/>
            <person name="Liu T."/>
            <person name="Pan Y."/>
            <person name="Xia L."/>
            <person name="Li J."/>
            <person name="Zhao F."/>
            <person name="Cao W."/>
        </authorList>
    </citation>
    <scope>NUCLEOTIDE SEQUENCE</scope>
    <source>
        <strain evidence="1">Hyas-2018</strain>
    </source>
</reference>
<protein>
    <submittedName>
        <fullName evidence="1">Uncharacterized protein</fullName>
    </submittedName>
</protein>
<organism evidence="1 2">
    <name type="scientific">Hyalomma asiaticum</name>
    <name type="common">Tick</name>
    <dbReference type="NCBI Taxonomy" id="266040"/>
    <lineage>
        <taxon>Eukaryota</taxon>
        <taxon>Metazoa</taxon>
        <taxon>Ecdysozoa</taxon>
        <taxon>Arthropoda</taxon>
        <taxon>Chelicerata</taxon>
        <taxon>Arachnida</taxon>
        <taxon>Acari</taxon>
        <taxon>Parasitiformes</taxon>
        <taxon>Ixodida</taxon>
        <taxon>Ixodoidea</taxon>
        <taxon>Ixodidae</taxon>
        <taxon>Hyalomminae</taxon>
        <taxon>Hyalomma</taxon>
    </lineage>
</organism>